<comment type="caution">
    <text evidence="8">The sequence shown here is derived from an EMBL/GenBank/DDBJ whole genome shotgun (WGS) entry which is preliminary data.</text>
</comment>
<feature type="signal peptide" evidence="6">
    <location>
        <begin position="1"/>
        <end position="23"/>
    </location>
</feature>
<sequence length="935" mass="102939">MRSASTILLAGHLWLSWFNPVLASSSPNTTDALEPLIRRQAATPEGFVYRGDDRSPQEIRLAGGFRPWGEDWDEESSFRLDRHYESGPSGCGNEDFDDAVFVWRTAYVSLAKKSSSAAKYGNWLYEIRATPNILDNGNRDGEVMALGGVHWRQIKRYTRMRESEGGESIDEESWINNPEYDADLYELSEWAALCHVKDLYPKELETGTVGEDGPAARKGAFRFMAETEGIRDLFGSFPPLFSRYSPRPDIPGLQSASSSPQDKQLQGDRQRLQRFVDVGEEGLHNLTSRCYQTLQQGLSGGITQSSCTAVMTSPDAIACGVTTAQIAGKIKRPCSLRVQRFLDTVDRYAGSDYYSLRSAFPNLMGEMVQMLAEGICSRHQLAYMQSSSYGSAGEPRVEGPCCALMNKLLEAESGYGSSYDGSSTDYGSSYRGSGDYGYGTPESSYGSGYDRAGTDSQAAWGYQPESSLSNYPYRTRNEYGSQWPSSTNYNMYGGSSLDQSGYDYGHGSSQYRPSNDYSSYQGSNGYESSQYQPGTSYGSSQYQPGSEYGSSQWQSGTGYRPGSSSYQPGSDYGSSQYGQGSSPYQPGTRYGSSQYQPGTGYGSPQYGRGPSQYQPETGYGSPQYGHGSPQYQPGDGYGSPHYRPGIGYGSHQYGQGSHQYGQGSPQYGHGSPQYRPGTDLTSLPPDTKNRARMLAHVTSIAAINMDSPENGRIWGTVSVRDRCGTQYIFNLDRGSPQTTHHDKDLSLVPMRAIDATNGFTIEVNLWNRNGGQDSLISQGQFHWQRERRPAELDMPYNTVIKGPRGQTAINLVVYAQAVVARIQIHLLEADGEDPADVYGNIVVVTGSFKKYIFTRGSDNFQAIKPGERIPLIIDHFPVQIHTPLHISADLWDWDSSSGDDQIVKGQQILTPELSGTKSAKITGPYGGIELRVTWE</sequence>
<feature type="region of interest" description="Disordered" evidence="5">
    <location>
        <begin position="503"/>
        <end position="687"/>
    </location>
</feature>
<protein>
    <submittedName>
        <fullName evidence="8">Putative enterotoxin</fullName>
    </submittedName>
</protein>
<evidence type="ECO:0000256" key="5">
    <source>
        <dbReference type="SAM" id="MobiDB-lite"/>
    </source>
</evidence>
<evidence type="ECO:0000256" key="1">
    <source>
        <dbReference type="ARBA" id="ARBA00022656"/>
    </source>
</evidence>
<feature type="compositionally biased region" description="Low complexity" evidence="5">
    <location>
        <begin position="649"/>
        <end position="673"/>
    </location>
</feature>
<proteinExistence type="predicted"/>
<dbReference type="Pfam" id="PF20241">
    <property type="entry name" value="DUF6598"/>
    <property type="match status" value="1"/>
</dbReference>
<dbReference type="AlphaFoldDB" id="A0A8H4QD16"/>
<keyword evidence="2 6" id="KW-0732">Signal</keyword>
<keyword evidence="4" id="KW-1015">Disulfide bond</keyword>
<dbReference type="GO" id="GO:0090729">
    <property type="term" value="F:toxin activity"/>
    <property type="evidence" value="ECO:0007669"/>
    <property type="project" value="UniProtKB-KW"/>
</dbReference>
<keyword evidence="9" id="KW-1185">Reference proteome</keyword>
<dbReference type="PANTHER" id="PTHR33065">
    <property type="entry name" value="OS07G0486400 PROTEIN"/>
    <property type="match status" value="1"/>
</dbReference>
<keyword evidence="1" id="KW-0800">Toxin</keyword>
<feature type="chain" id="PRO_5034661135" evidence="6">
    <location>
        <begin position="24"/>
        <end position="935"/>
    </location>
</feature>
<evidence type="ECO:0000256" key="2">
    <source>
        <dbReference type="ARBA" id="ARBA00022729"/>
    </source>
</evidence>
<gene>
    <name evidence="8" type="ORF">GQ602_000845</name>
</gene>
<dbReference type="Pfam" id="PF01375">
    <property type="entry name" value="Enterotoxin_a"/>
    <property type="match status" value="1"/>
</dbReference>
<dbReference type="OrthoDB" id="4917243at2759"/>
<feature type="domain" description="DUF6598" evidence="7">
    <location>
        <begin position="697"/>
        <end position="923"/>
    </location>
</feature>
<evidence type="ECO:0000256" key="4">
    <source>
        <dbReference type="ARBA" id="ARBA00023157"/>
    </source>
</evidence>
<feature type="compositionally biased region" description="Polar residues" evidence="5">
    <location>
        <begin position="507"/>
        <end position="557"/>
    </location>
</feature>
<feature type="compositionally biased region" description="Low complexity" evidence="5">
    <location>
        <begin position="561"/>
        <end position="587"/>
    </location>
</feature>
<dbReference type="SUPFAM" id="SSF56399">
    <property type="entry name" value="ADP-ribosylation"/>
    <property type="match status" value="1"/>
</dbReference>
<evidence type="ECO:0000256" key="6">
    <source>
        <dbReference type="SAM" id="SignalP"/>
    </source>
</evidence>
<dbReference type="Proteomes" id="UP000562929">
    <property type="component" value="Unassembled WGS sequence"/>
</dbReference>
<organism evidence="8 9">
    <name type="scientific">Ophiocordyceps camponoti-floridani</name>
    <dbReference type="NCBI Taxonomy" id="2030778"/>
    <lineage>
        <taxon>Eukaryota</taxon>
        <taxon>Fungi</taxon>
        <taxon>Dikarya</taxon>
        <taxon>Ascomycota</taxon>
        <taxon>Pezizomycotina</taxon>
        <taxon>Sordariomycetes</taxon>
        <taxon>Hypocreomycetidae</taxon>
        <taxon>Hypocreales</taxon>
        <taxon>Ophiocordycipitaceae</taxon>
        <taxon>Ophiocordyceps</taxon>
    </lineage>
</organism>
<evidence type="ECO:0000313" key="9">
    <source>
        <dbReference type="Proteomes" id="UP000562929"/>
    </source>
</evidence>
<dbReference type="InterPro" id="IPR001144">
    <property type="entry name" value="Enterotoxin_A"/>
</dbReference>
<evidence type="ECO:0000259" key="7">
    <source>
        <dbReference type="Pfam" id="PF20241"/>
    </source>
</evidence>
<dbReference type="Gene3D" id="3.90.210.10">
    <property type="entry name" value="Heat-Labile Enterotoxin, subunit A"/>
    <property type="match status" value="1"/>
</dbReference>
<name>A0A8H4QD16_9HYPO</name>
<evidence type="ECO:0000256" key="3">
    <source>
        <dbReference type="ARBA" id="ARBA00023026"/>
    </source>
</evidence>
<evidence type="ECO:0000313" key="8">
    <source>
        <dbReference type="EMBL" id="KAF4595232.1"/>
    </source>
</evidence>
<feature type="compositionally biased region" description="Polar residues" evidence="5">
    <location>
        <begin position="254"/>
        <end position="264"/>
    </location>
</feature>
<keyword evidence="3" id="KW-0843">Virulence</keyword>
<dbReference type="InterPro" id="IPR046533">
    <property type="entry name" value="DUF6598"/>
</dbReference>
<dbReference type="PANTHER" id="PTHR33065:SF88">
    <property type="entry name" value="OS11G0104220 PROTEIN"/>
    <property type="match status" value="1"/>
</dbReference>
<dbReference type="EMBL" id="JAACLJ010000001">
    <property type="protein sequence ID" value="KAF4595232.1"/>
    <property type="molecule type" value="Genomic_DNA"/>
</dbReference>
<feature type="region of interest" description="Disordered" evidence="5">
    <location>
        <begin position="248"/>
        <end position="269"/>
    </location>
</feature>
<reference evidence="8 9" key="1">
    <citation type="journal article" date="2020" name="G3 (Bethesda)">
        <title>Genetic Underpinnings of Host Manipulation by Ophiocordyceps as Revealed by Comparative Transcriptomics.</title>
        <authorList>
            <person name="Will I."/>
            <person name="Das B."/>
            <person name="Trinh T."/>
            <person name="Brachmann A."/>
            <person name="Ohm R.A."/>
            <person name="de Bekker C."/>
        </authorList>
    </citation>
    <scope>NUCLEOTIDE SEQUENCE [LARGE SCALE GENOMIC DNA]</scope>
    <source>
        <strain evidence="8 9">EC05</strain>
    </source>
</reference>
<accession>A0A8H4QD16</accession>